<dbReference type="SUPFAM" id="SSF53649">
    <property type="entry name" value="Alkaline phosphatase-like"/>
    <property type="match status" value="1"/>
</dbReference>
<dbReference type="InterPro" id="IPR000917">
    <property type="entry name" value="Sulfatase_N"/>
</dbReference>
<keyword evidence="9" id="KW-0808">Transferase</keyword>
<name>A0A6I2RFA1_FLAPL</name>
<evidence type="ECO:0000256" key="7">
    <source>
        <dbReference type="SAM" id="Phobius"/>
    </source>
</evidence>
<dbReference type="GO" id="GO:0005886">
    <property type="term" value="C:plasma membrane"/>
    <property type="evidence" value="ECO:0007669"/>
    <property type="project" value="UniProtKB-SubCell"/>
</dbReference>
<sequence>MEPLQPHQSRWYRRTDPQGRALLALLLPLAGVYLCQLVTLQEPAAAWAWMGSHAGAAGYTYLVLLLAQLLVTTLTDSLLCGQLLTLLPCLLLSVASHLKQAVNGVPLLVSDLAMAGQAGQVAGFLRPGMELGEGTWGGIALAALLFLAAFVWSRPARPLDGRRRLGVLGLLAALLAWVLLSPASAVLLAGEEGESQSMRNDRLGLLAGLYSAARESAMAEPDSYSEDGMNRILLQLRAEAEQSAEPAVKPNVVLVVSESFFDPTRLPGVSFSADPVPNFHTLAEAFPSGVFLSNTYAGGTGNVEMELFTGIPSAFLGAGESLTGLGDTSAYRRVPSLARVFGAAGYETLFVHSYNDELYDRARNIPALGFDQIIYQDDFLVDKTYAGGYVSDDTLADELIARFEAKGDGPVFLYGLTMENHQPYFGGKFNTPAPVAASADNLSGEEAGVLDALVHGLTDADAALGKLTDYFAQAEEPTILVFLGDHLPGLSLGGDDTLYTRLGYASSADTGSWDAEELKRMHSTDFLVWNNFGAELEAPAEVSCTGLGTYLLGGAGLPKPLYFQWVSAAMEEMTLYRERLFVAADGTPSHTPPENCEPLVAAWRNIVYDMLYGEQYITGQLTEQTGLS</sequence>
<dbReference type="RefSeq" id="WP_172698031.1">
    <property type="nucleotide sequence ID" value="NZ_WKPR01000028.1"/>
</dbReference>
<dbReference type="Proteomes" id="UP000434475">
    <property type="component" value="Unassembled WGS sequence"/>
</dbReference>
<feature type="transmembrane region" description="Helical" evidence="7">
    <location>
        <begin position="46"/>
        <end position="71"/>
    </location>
</feature>
<evidence type="ECO:0000256" key="3">
    <source>
        <dbReference type="ARBA" id="ARBA00022475"/>
    </source>
</evidence>
<dbReference type="InterPro" id="IPR050448">
    <property type="entry name" value="OpgB/LTA_synthase_biosynth"/>
</dbReference>
<keyword evidence="5 7" id="KW-1133">Transmembrane helix</keyword>
<dbReference type="EMBL" id="WKPR01000028">
    <property type="protein sequence ID" value="MSB21892.1"/>
    <property type="molecule type" value="Genomic_DNA"/>
</dbReference>
<gene>
    <name evidence="9" type="ORF">GKE97_20650</name>
</gene>
<dbReference type="AlphaFoldDB" id="A0A6I2RFA1"/>
<evidence type="ECO:0000313" key="10">
    <source>
        <dbReference type="Proteomes" id="UP000434475"/>
    </source>
</evidence>
<dbReference type="Gene3D" id="3.40.720.10">
    <property type="entry name" value="Alkaline Phosphatase, subunit A"/>
    <property type="match status" value="1"/>
</dbReference>
<keyword evidence="3" id="KW-1003">Cell membrane</keyword>
<evidence type="ECO:0000256" key="6">
    <source>
        <dbReference type="ARBA" id="ARBA00023136"/>
    </source>
</evidence>
<keyword evidence="4 7" id="KW-0812">Transmembrane</keyword>
<keyword evidence="9" id="KW-0378">Hydrolase</keyword>
<feature type="transmembrane region" description="Helical" evidence="7">
    <location>
        <begin position="78"/>
        <end position="98"/>
    </location>
</feature>
<proteinExistence type="predicted"/>
<keyword evidence="6 7" id="KW-0472">Membrane</keyword>
<accession>A0A6I2RFA1</accession>
<evidence type="ECO:0000259" key="8">
    <source>
        <dbReference type="Pfam" id="PF00884"/>
    </source>
</evidence>
<organism evidence="9 10">
    <name type="scientific">Flavonifractor plautii</name>
    <name type="common">Fusobacterium plautii</name>
    <dbReference type="NCBI Taxonomy" id="292800"/>
    <lineage>
        <taxon>Bacteria</taxon>
        <taxon>Bacillati</taxon>
        <taxon>Bacillota</taxon>
        <taxon>Clostridia</taxon>
        <taxon>Eubacteriales</taxon>
        <taxon>Oscillospiraceae</taxon>
        <taxon>Flavonifractor</taxon>
    </lineage>
</organism>
<reference evidence="9 10" key="1">
    <citation type="journal article" date="2019" name="Nat. Med.">
        <title>A library of human gut bacterial isolates paired with longitudinal multiomics data enables mechanistic microbiome research.</title>
        <authorList>
            <person name="Poyet M."/>
            <person name="Groussin M."/>
            <person name="Gibbons S.M."/>
            <person name="Avila-Pacheco J."/>
            <person name="Jiang X."/>
            <person name="Kearney S.M."/>
            <person name="Perrotta A.R."/>
            <person name="Berdy B."/>
            <person name="Zhao S."/>
            <person name="Lieberman T.D."/>
            <person name="Swanson P.K."/>
            <person name="Smith M."/>
            <person name="Roesemann S."/>
            <person name="Alexander J.E."/>
            <person name="Rich S.A."/>
            <person name="Livny J."/>
            <person name="Vlamakis H."/>
            <person name="Clish C."/>
            <person name="Bullock K."/>
            <person name="Deik A."/>
            <person name="Scott J."/>
            <person name="Pierce K.A."/>
            <person name="Xavier R.J."/>
            <person name="Alm E.J."/>
        </authorList>
    </citation>
    <scope>NUCLEOTIDE SEQUENCE [LARGE SCALE GENOMIC DNA]</scope>
    <source>
        <strain evidence="9 10">BIOML-A2</strain>
    </source>
</reference>
<dbReference type="Pfam" id="PF00884">
    <property type="entry name" value="Sulfatase"/>
    <property type="match status" value="1"/>
</dbReference>
<dbReference type="PANTHER" id="PTHR47371">
    <property type="entry name" value="LIPOTEICHOIC ACID SYNTHASE"/>
    <property type="match status" value="1"/>
</dbReference>
<comment type="pathway">
    <text evidence="2">Cell wall biogenesis; lipoteichoic acid biosynthesis.</text>
</comment>
<evidence type="ECO:0000256" key="4">
    <source>
        <dbReference type="ARBA" id="ARBA00022692"/>
    </source>
</evidence>
<comment type="subcellular location">
    <subcellularLocation>
        <location evidence="1">Cell membrane</location>
        <topology evidence="1">Multi-pass membrane protein</topology>
    </subcellularLocation>
</comment>
<dbReference type="GO" id="GO:0016787">
    <property type="term" value="F:hydrolase activity"/>
    <property type="evidence" value="ECO:0007669"/>
    <property type="project" value="UniProtKB-KW"/>
</dbReference>
<feature type="transmembrane region" description="Helical" evidence="7">
    <location>
        <begin position="165"/>
        <end position="190"/>
    </location>
</feature>
<comment type="caution">
    <text evidence="9">The sequence shown here is derived from an EMBL/GenBank/DDBJ whole genome shotgun (WGS) entry which is preliminary data.</text>
</comment>
<protein>
    <submittedName>
        <fullName evidence="9">Sulfatase-like hydrolase/transferase</fullName>
    </submittedName>
</protein>
<dbReference type="PANTHER" id="PTHR47371:SF3">
    <property type="entry name" value="PHOSPHOGLYCEROL TRANSFERASE I"/>
    <property type="match status" value="1"/>
</dbReference>
<evidence type="ECO:0000256" key="2">
    <source>
        <dbReference type="ARBA" id="ARBA00004936"/>
    </source>
</evidence>
<dbReference type="CDD" id="cd16015">
    <property type="entry name" value="LTA_synthase"/>
    <property type="match status" value="1"/>
</dbReference>
<dbReference type="InterPro" id="IPR017850">
    <property type="entry name" value="Alkaline_phosphatase_core_sf"/>
</dbReference>
<feature type="transmembrane region" description="Helical" evidence="7">
    <location>
        <begin position="21"/>
        <end position="40"/>
    </location>
</feature>
<evidence type="ECO:0000256" key="5">
    <source>
        <dbReference type="ARBA" id="ARBA00022989"/>
    </source>
</evidence>
<feature type="transmembrane region" description="Helical" evidence="7">
    <location>
        <begin position="134"/>
        <end position="153"/>
    </location>
</feature>
<feature type="domain" description="Sulfatase N-terminal" evidence="8">
    <location>
        <begin position="250"/>
        <end position="532"/>
    </location>
</feature>
<dbReference type="GO" id="GO:0016740">
    <property type="term" value="F:transferase activity"/>
    <property type="evidence" value="ECO:0007669"/>
    <property type="project" value="UniProtKB-KW"/>
</dbReference>
<evidence type="ECO:0000313" key="9">
    <source>
        <dbReference type="EMBL" id="MSB21892.1"/>
    </source>
</evidence>
<evidence type="ECO:0000256" key="1">
    <source>
        <dbReference type="ARBA" id="ARBA00004651"/>
    </source>
</evidence>